<dbReference type="EMBL" id="QURH01000211">
    <property type="protein sequence ID" value="RFU41444.1"/>
    <property type="molecule type" value="Genomic_DNA"/>
</dbReference>
<gene>
    <name evidence="5" type="ORF">DZF91_11760</name>
</gene>
<evidence type="ECO:0000256" key="1">
    <source>
        <dbReference type="ARBA" id="ARBA00007572"/>
    </source>
</evidence>
<reference evidence="5 6" key="1">
    <citation type="submission" date="2018-08" db="EMBL/GenBank/DDBJ databases">
        <title>Actinomadura jelena sp. nov., a novel Actinomycete isolated from soil in Chad.</title>
        <authorList>
            <person name="Shi L."/>
        </authorList>
    </citation>
    <scope>NUCLEOTIDE SEQUENCE [LARGE SCALE GENOMIC DNA]</scope>
    <source>
        <strain evidence="5 6">NEAU-G17</strain>
    </source>
</reference>
<dbReference type="Proteomes" id="UP000261811">
    <property type="component" value="Unassembled WGS sequence"/>
</dbReference>
<dbReference type="PROSITE" id="PS50160">
    <property type="entry name" value="DNA_LIGASE_A3"/>
    <property type="match status" value="1"/>
</dbReference>
<dbReference type="PROSITE" id="PS00697">
    <property type="entry name" value="DNA_LIGASE_A1"/>
    <property type="match status" value="1"/>
</dbReference>
<protein>
    <submittedName>
        <fullName evidence="5">ATP-dependent DNA ligase</fullName>
    </submittedName>
</protein>
<dbReference type="Gene3D" id="3.30.470.30">
    <property type="entry name" value="DNA ligase/mRNA capping enzyme"/>
    <property type="match status" value="1"/>
</dbReference>
<comment type="caution">
    <text evidence="5">The sequence shown here is derived from an EMBL/GenBank/DDBJ whole genome shotgun (WGS) entry which is preliminary data.</text>
</comment>
<comment type="catalytic activity">
    <reaction evidence="3">
        <text>ATP + (deoxyribonucleotide)n-3'-hydroxyl + 5'-phospho-(deoxyribonucleotide)m = (deoxyribonucleotide)n+m + AMP + diphosphate.</text>
        <dbReference type="EC" id="6.5.1.1"/>
    </reaction>
</comment>
<evidence type="ECO:0000259" key="4">
    <source>
        <dbReference type="PROSITE" id="PS50160"/>
    </source>
</evidence>
<dbReference type="GO" id="GO:0006281">
    <property type="term" value="P:DNA repair"/>
    <property type="evidence" value="ECO:0007669"/>
    <property type="project" value="InterPro"/>
</dbReference>
<dbReference type="InterPro" id="IPR012310">
    <property type="entry name" value="DNA_ligase_ATP-dep_cent"/>
</dbReference>
<keyword evidence="6" id="KW-1185">Reference proteome</keyword>
<dbReference type="Gene3D" id="2.40.50.140">
    <property type="entry name" value="Nucleic acid-binding proteins"/>
    <property type="match status" value="1"/>
</dbReference>
<keyword evidence="2 5" id="KW-0436">Ligase</keyword>
<dbReference type="OrthoDB" id="9770771at2"/>
<comment type="similarity">
    <text evidence="1">Belongs to the ATP-dependent DNA ligase family.</text>
</comment>
<evidence type="ECO:0000313" key="5">
    <source>
        <dbReference type="EMBL" id="RFU41444.1"/>
    </source>
</evidence>
<dbReference type="InterPro" id="IPR012340">
    <property type="entry name" value="NA-bd_OB-fold"/>
</dbReference>
<evidence type="ECO:0000256" key="2">
    <source>
        <dbReference type="ARBA" id="ARBA00022598"/>
    </source>
</evidence>
<dbReference type="InterPro" id="IPR050191">
    <property type="entry name" value="ATP-dep_DNA_ligase"/>
</dbReference>
<evidence type="ECO:0000313" key="6">
    <source>
        <dbReference type="Proteomes" id="UP000261811"/>
    </source>
</evidence>
<dbReference type="InterPro" id="IPR016059">
    <property type="entry name" value="DNA_ligase_ATP-dep_CS"/>
</dbReference>
<dbReference type="PANTHER" id="PTHR45674">
    <property type="entry name" value="DNA LIGASE 1/3 FAMILY MEMBER"/>
    <property type="match status" value="1"/>
</dbReference>
<dbReference type="RefSeq" id="WP_117357505.1">
    <property type="nucleotide sequence ID" value="NZ_QURH01000211.1"/>
</dbReference>
<dbReference type="GO" id="GO:0005524">
    <property type="term" value="F:ATP binding"/>
    <property type="evidence" value="ECO:0007669"/>
    <property type="project" value="InterPro"/>
</dbReference>
<proteinExistence type="inferred from homology"/>
<dbReference type="AlphaFoldDB" id="A0A372JNW7"/>
<organism evidence="5 6">
    <name type="scientific">Actinomadura logoneensis</name>
    <dbReference type="NCBI Taxonomy" id="2293572"/>
    <lineage>
        <taxon>Bacteria</taxon>
        <taxon>Bacillati</taxon>
        <taxon>Actinomycetota</taxon>
        <taxon>Actinomycetes</taxon>
        <taxon>Streptosporangiales</taxon>
        <taxon>Thermomonosporaceae</taxon>
        <taxon>Actinomadura</taxon>
    </lineage>
</organism>
<sequence>MLIAGPVSPMLAATVDRIPDGRMAFEPKWDGFRVQVRVGPDGRVELYSRALARLTALFPETAAAVGRLVPPGTVLDGELVRWAPTGRLDFEVLQQRLRGGTGRAAAQARERPVHVVVFDVLETAGEGDVRGLPLQQRRRILEGLFADAPPDGLVVLTPQTVDRGEAELWLEVLTSQGIEGLVIKPLDGAYLPGRRRWFKLKRRWTTLAVAGGFLGSFDAPTGLVIGRVFPDGRMRITGRTSAPAQPLRRGLAAELAARFPAPPEHPWPDRLAPNWHGEQPEPILYHRIRPDLVVEVSVDVATERDRRWRHLARLLDVRGDLDPADVPRGLDLE</sequence>
<dbReference type="PANTHER" id="PTHR45674:SF4">
    <property type="entry name" value="DNA LIGASE 1"/>
    <property type="match status" value="1"/>
</dbReference>
<evidence type="ECO:0000256" key="3">
    <source>
        <dbReference type="ARBA" id="ARBA00034003"/>
    </source>
</evidence>
<accession>A0A372JNW7</accession>
<name>A0A372JNW7_9ACTN</name>
<dbReference type="Pfam" id="PF01068">
    <property type="entry name" value="DNA_ligase_A_M"/>
    <property type="match status" value="1"/>
</dbReference>
<dbReference type="GO" id="GO:0006310">
    <property type="term" value="P:DNA recombination"/>
    <property type="evidence" value="ECO:0007669"/>
    <property type="project" value="InterPro"/>
</dbReference>
<feature type="domain" description="ATP-dependent DNA ligase family profile" evidence="4">
    <location>
        <begin position="106"/>
        <end position="233"/>
    </location>
</feature>
<dbReference type="SUPFAM" id="SSF56091">
    <property type="entry name" value="DNA ligase/mRNA capping enzyme, catalytic domain"/>
    <property type="match status" value="1"/>
</dbReference>
<dbReference type="GO" id="GO:0003910">
    <property type="term" value="F:DNA ligase (ATP) activity"/>
    <property type="evidence" value="ECO:0007669"/>
    <property type="project" value="UniProtKB-EC"/>
</dbReference>